<dbReference type="GO" id="GO:0046872">
    <property type="term" value="F:metal ion binding"/>
    <property type="evidence" value="ECO:0007669"/>
    <property type="project" value="UniProtKB-KW"/>
</dbReference>
<dbReference type="Gene3D" id="3.40.50.1400">
    <property type="match status" value="2"/>
</dbReference>
<comment type="caution">
    <text evidence="3">The sequence shown here is derived from an EMBL/GenBank/DDBJ whole genome shotgun (WGS) entry which is preliminary data.</text>
</comment>
<name>A0A939JGF6_9ACTN</name>
<dbReference type="InterPro" id="IPR002762">
    <property type="entry name" value="CbiX-like"/>
</dbReference>
<keyword evidence="2" id="KW-0456">Lyase</keyword>
<gene>
    <name evidence="3" type="ORF">J0695_06720</name>
</gene>
<keyword evidence="1" id="KW-0479">Metal-binding</keyword>
<dbReference type="SUPFAM" id="SSF53800">
    <property type="entry name" value="Chelatase"/>
    <property type="match status" value="1"/>
</dbReference>
<evidence type="ECO:0000313" key="4">
    <source>
        <dbReference type="Proteomes" id="UP000664167"/>
    </source>
</evidence>
<keyword evidence="4" id="KW-1185">Reference proteome</keyword>
<dbReference type="PANTHER" id="PTHR33542">
    <property type="entry name" value="SIROHYDROCHLORIN FERROCHELATASE, CHLOROPLASTIC"/>
    <property type="match status" value="1"/>
</dbReference>
<dbReference type="GO" id="GO:0016829">
    <property type="term" value="F:lyase activity"/>
    <property type="evidence" value="ECO:0007669"/>
    <property type="project" value="UniProtKB-KW"/>
</dbReference>
<evidence type="ECO:0000313" key="3">
    <source>
        <dbReference type="EMBL" id="MBO0511502.1"/>
    </source>
</evidence>
<dbReference type="AlphaFoldDB" id="A0A939JGF6"/>
<dbReference type="EMBL" id="JAFLRJ010000058">
    <property type="protein sequence ID" value="MBO0511502.1"/>
    <property type="molecule type" value="Genomic_DNA"/>
</dbReference>
<protein>
    <submittedName>
        <fullName evidence="3">Sirohydrochlorin chelatase</fullName>
    </submittedName>
</protein>
<organism evidence="3 4">
    <name type="scientific">Streptomyces beijiangensis</name>
    <dbReference type="NCBI Taxonomy" id="163361"/>
    <lineage>
        <taxon>Bacteria</taxon>
        <taxon>Bacillati</taxon>
        <taxon>Actinomycetota</taxon>
        <taxon>Actinomycetes</taxon>
        <taxon>Kitasatosporales</taxon>
        <taxon>Streptomycetaceae</taxon>
        <taxon>Streptomyces</taxon>
    </lineage>
</organism>
<dbReference type="RefSeq" id="WP_206960913.1">
    <property type="nucleotide sequence ID" value="NZ_BAAAJJ010000007.1"/>
</dbReference>
<dbReference type="Proteomes" id="UP000664167">
    <property type="component" value="Unassembled WGS sequence"/>
</dbReference>
<accession>A0A939JGF6</accession>
<evidence type="ECO:0000256" key="1">
    <source>
        <dbReference type="ARBA" id="ARBA00022723"/>
    </source>
</evidence>
<dbReference type="Pfam" id="PF01903">
    <property type="entry name" value="CbiX"/>
    <property type="match status" value="2"/>
</dbReference>
<proteinExistence type="predicted"/>
<sequence length="255" mass="26109">MLNPDPPALVLAVHGSAAPAAAATVGRLTRNVEGLRDVRPVVGHLDHQGPSLATALGRVAGSGHTRAVVVPLLLGDGFHRTVDIPAVVEAAGSGIDCVLTEGLSGEQDVALALYGRLREAECRAGARADAVVLAAAGSSRPGGKDGAKAAVRQLRTLLHAERGSVPVRPAYCSAAEPTVPLAIAQLRAAGHRRIAVATHLLAPGRFTDALAQSGAWAVSGPIADHPRIARVVVARYDSALNSLALTRCYERSSAS</sequence>
<dbReference type="PANTHER" id="PTHR33542:SF5">
    <property type="entry name" value="FERROCHELATASE CHE1"/>
    <property type="match status" value="1"/>
</dbReference>
<dbReference type="CDD" id="cd03416">
    <property type="entry name" value="CbiX_SirB_N"/>
    <property type="match status" value="1"/>
</dbReference>
<dbReference type="InterPro" id="IPR050963">
    <property type="entry name" value="Sirohydro_Cobaltochel/CbiX"/>
</dbReference>
<reference evidence="3" key="1">
    <citation type="submission" date="2021-03" db="EMBL/GenBank/DDBJ databases">
        <title>Streptomyces poriferae sp. nov., a novel marine sponge-derived Actinobacteria species with anti-MRSA activity.</title>
        <authorList>
            <person name="Sandoval-Powers M."/>
            <person name="Kralova S."/>
            <person name="Nguyen G.-S."/>
            <person name="Fawwal D."/>
            <person name="Degnes K."/>
            <person name="Klinkenberg G."/>
            <person name="Sletta H."/>
            <person name="Wentzel A."/>
            <person name="Liles M.R."/>
        </authorList>
    </citation>
    <scope>NUCLEOTIDE SEQUENCE</scope>
    <source>
        <strain evidence="3">DSM 41794</strain>
    </source>
</reference>
<evidence type="ECO:0000256" key="2">
    <source>
        <dbReference type="ARBA" id="ARBA00023239"/>
    </source>
</evidence>